<accession>A0A5K3FWH8</accession>
<name>A0A5K3FWH8_MESCO</name>
<proteinExistence type="predicted"/>
<dbReference type="AlphaFoldDB" id="A0A5K3FWH8"/>
<protein>
    <submittedName>
        <fullName evidence="1">Uncharacterized protein</fullName>
    </submittedName>
</protein>
<reference evidence="1" key="1">
    <citation type="submission" date="2019-11" db="UniProtKB">
        <authorList>
            <consortium name="WormBaseParasite"/>
        </authorList>
    </citation>
    <scope>IDENTIFICATION</scope>
</reference>
<organism evidence="1">
    <name type="scientific">Mesocestoides corti</name>
    <name type="common">Flatworm</name>
    <dbReference type="NCBI Taxonomy" id="53468"/>
    <lineage>
        <taxon>Eukaryota</taxon>
        <taxon>Metazoa</taxon>
        <taxon>Spiralia</taxon>
        <taxon>Lophotrochozoa</taxon>
        <taxon>Platyhelminthes</taxon>
        <taxon>Cestoda</taxon>
        <taxon>Eucestoda</taxon>
        <taxon>Cyclophyllidea</taxon>
        <taxon>Mesocestoididae</taxon>
        <taxon>Mesocestoides</taxon>
    </lineage>
</organism>
<sequence length="97" mass="10723">MPPCSSRLYPSSVFYELSSLYGTFGDENSRLADCIPHNVSTQIVASGVVPKTPPRVSMNGDRALEHVYPHPSTNQRFGLTVYEALRLNSPNSLLTIR</sequence>
<dbReference type="WBParaSite" id="MCU_012290-RA">
    <property type="protein sequence ID" value="MCU_012290-RA"/>
    <property type="gene ID" value="MCU_012290"/>
</dbReference>
<evidence type="ECO:0000313" key="1">
    <source>
        <dbReference type="WBParaSite" id="MCU_012290-RA"/>
    </source>
</evidence>